<dbReference type="Proteomes" id="UP000595858">
    <property type="component" value="Plasmid pN260-1"/>
</dbReference>
<dbReference type="EMBL" id="FKDK01000057">
    <property type="protein sequence ID" value="SAB62854.1"/>
    <property type="molecule type" value="Genomic_DNA"/>
</dbReference>
<dbReference type="Proteomes" id="UP000077063">
    <property type="component" value="Unassembled WGS sequence"/>
</dbReference>
<reference evidence="2 3" key="1">
    <citation type="submission" date="2016-03" db="EMBL/GenBank/DDBJ databases">
        <authorList>
            <consortium name="Pathogen Informatics"/>
        </authorList>
    </citation>
    <scope>NUCLEOTIDE SEQUENCE [LARGE SCALE GENOMIC DNA]</scope>
    <source>
        <strain evidence="3">e2161</strain>
        <strain evidence="2">E2161</strain>
    </source>
</reference>
<keyword evidence="1" id="KW-0614">Plasmid</keyword>
<dbReference type="EMBL" id="AP023448">
    <property type="protein sequence ID" value="BCL45391.1"/>
    <property type="molecule type" value="Genomic_DNA"/>
</dbReference>
<sequence length="83" mass="9527">MTIYAEELRIMMDAIMDIIFDHGTHRQARTFMAVFTLDAEHPYPDGVLPHLVRIFTTDHARQFLKRICRTAVLSLAEIAAVRG</sequence>
<evidence type="ECO:0000313" key="1">
    <source>
        <dbReference type="EMBL" id="BCL45391.1"/>
    </source>
</evidence>
<gene>
    <name evidence="1" type="ORF">OIPHN260_48940</name>
    <name evidence="2" type="ORF">SAMEA2273443_05215</name>
</gene>
<accession>A0A155JSJ1</accession>
<reference evidence="1" key="3">
    <citation type="submission" date="2024-06" db="EMBL/GenBank/DDBJ databases">
        <authorList>
            <person name="Umeda K."/>
            <person name="Nakamura H."/>
            <person name="Fukuda A."/>
            <person name="Matsumoto Y."/>
            <person name="Motooka D."/>
            <person name="Nakamura S."/>
            <person name="Yasui Y."/>
            <person name="Kawahara R."/>
        </authorList>
    </citation>
    <scope>NUCLEOTIDE SEQUENCE</scope>
    <source>
        <strain evidence="1">OIPH-N260</strain>
        <plasmid evidence="1">pN260-1</plasmid>
    </source>
</reference>
<evidence type="ECO:0000313" key="2">
    <source>
        <dbReference type="EMBL" id="SAB62854.1"/>
    </source>
</evidence>
<dbReference type="AlphaFoldDB" id="A0A155JSJ1"/>
<proteinExistence type="predicted"/>
<keyword evidence="3" id="KW-1185">Reference proteome</keyword>
<evidence type="ECO:0000313" key="3">
    <source>
        <dbReference type="Proteomes" id="UP000077063"/>
    </source>
</evidence>
<geneLocation type="plasmid" evidence="1 4">
    <name>pN260-1</name>
</geneLocation>
<reference evidence="1" key="2">
    <citation type="journal article" date="2020" name="J Glob Antimicrob Resist">
        <title>Genomic characterization of clinical Enterobacter roggenkampii co-harboring blaIMP-1- and blaGES-5-encoding IncP6 and mcr-9-encoding IncHI2 plasmids isolated in Japan.</title>
        <authorList>
            <person name="Umeda K."/>
            <person name="Nakamura H."/>
            <person name="Fukuda A."/>
            <person name="Matsumoto Y."/>
            <person name="Motooka D."/>
            <person name="Nakamura S."/>
            <person name="Yasui Y."/>
            <person name="Yoshida H."/>
            <person name="Kawahara R."/>
        </authorList>
    </citation>
    <scope>NUCLEOTIDE SEQUENCE</scope>
    <source>
        <strain evidence="1">OIPH-N260</strain>
    </source>
</reference>
<dbReference type="RefSeq" id="WP_044704902.1">
    <property type="nucleotide sequence ID" value="NZ_AP023448.1"/>
</dbReference>
<evidence type="ECO:0000313" key="4">
    <source>
        <dbReference type="Proteomes" id="UP000595858"/>
    </source>
</evidence>
<protein>
    <submittedName>
        <fullName evidence="1">Uncharacterized protein</fullName>
    </submittedName>
</protein>
<organism evidence="1 4">
    <name type="scientific">Enterobacter roggenkampii</name>
    <dbReference type="NCBI Taxonomy" id="1812935"/>
    <lineage>
        <taxon>Bacteria</taxon>
        <taxon>Pseudomonadati</taxon>
        <taxon>Pseudomonadota</taxon>
        <taxon>Gammaproteobacteria</taxon>
        <taxon>Enterobacterales</taxon>
        <taxon>Enterobacteriaceae</taxon>
        <taxon>Enterobacter</taxon>
        <taxon>Enterobacter cloacae complex</taxon>
    </lineage>
</organism>
<name>A0A155JSJ1_9ENTR</name>